<evidence type="ECO:0000256" key="1">
    <source>
        <dbReference type="SAM" id="MobiDB-lite"/>
    </source>
</evidence>
<accession>A0AAD4YVP9</accession>
<feature type="compositionally biased region" description="Polar residues" evidence="1">
    <location>
        <begin position="1"/>
        <end position="12"/>
    </location>
</feature>
<dbReference type="EMBL" id="JAJFAZ020000006">
    <property type="protein sequence ID" value="KAI5323140.1"/>
    <property type="molecule type" value="Genomic_DNA"/>
</dbReference>
<sequence>MTQSATSQSHTSCDPAIETMAPPHGPVAITSLLPQGLAAESVARHHDEATVHGATNTCGHLGTTPLVPSFVVALDDCSLHLQRNPSLCVIRLHTILSLRSKQSSRPQR</sequence>
<organism evidence="2 3">
    <name type="scientific">Prunus dulcis</name>
    <name type="common">Almond</name>
    <name type="synonym">Amygdalus dulcis</name>
    <dbReference type="NCBI Taxonomy" id="3755"/>
    <lineage>
        <taxon>Eukaryota</taxon>
        <taxon>Viridiplantae</taxon>
        <taxon>Streptophyta</taxon>
        <taxon>Embryophyta</taxon>
        <taxon>Tracheophyta</taxon>
        <taxon>Spermatophyta</taxon>
        <taxon>Magnoliopsida</taxon>
        <taxon>eudicotyledons</taxon>
        <taxon>Gunneridae</taxon>
        <taxon>Pentapetalae</taxon>
        <taxon>rosids</taxon>
        <taxon>fabids</taxon>
        <taxon>Rosales</taxon>
        <taxon>Rosaceae</taxon>
        <taxon>Amygdaloideae</taxon>
        <taxon>Amygdaleae</taxon>
        <taxon>Prunus</taxon>
    </lineage>
</organism>
<keyword evidence="3" id="KW-1185">Reference proteome</keyword>
<dbReference type="Proteomes" id="UP001054821">
    <property type="component" value="Chromosome 6"/>
</dbReference>
<reference evidence="2 3" key="1">
    <citation type="journal article" date="2022" name="G3 (Bethesda)">
        <title>Whole-genome sequence and methylome profiling of the almond [Prunus dulcis (Mill.) D.A. Webb] cultivar 'Nonpareil'.</title>
        <authorList>
            <person name="D'Amico-Willman K.M."/>
            <person name="Ouma W.Z."/>
            <person name="Meulia T."/>
            <person name="Sideli G.M."/>
            <person name="Gradziel T.M."/>
            <person name="Fresnedo-Ramirez J."/>
        </authorList>
    </citation>
    <scope>NUCLEOTIDE SEQUENCE [LARGE SCALE GENOMIC DNA]</scope>
    <source>
        <strain evidence="2">Clone GOH B32 T37-40</strain>
    </source>
</reference>
<feature type="region of interest" description="Disordered" evidence="1">
    <location>
        <begin position="1"/>
        <end position="21"/>
    </location>
</feature>
<dbReference type="AlphaFoldDB" id="A0AAD4YVP9"/>
<gene>
    <name evidence="2" type="ORF">L3X38_032212</name>
</gene>
<comment type="caution">
    <text evidence="2">The sequence shown here is derived from an EMBL/GenBank/DDBJ whole genome shotgun (WGS) entry which is preliminary data.</text>
</comment>
<proteinExistence type="predicted"/>
<evidence type="ECO:0000313" key="2">
    <source>
        <dbReference type="EMBL" id="KAI5323140.1"/>
    </source>
</evidence>
<evidence type="ECO:0000313" key="3">
    <source>
        <dbReference type="Proteomes" id="UP001054821"/>
    </source>
</evidence>
<name>A0AAD4YVP9_PRUDU</name>
<protein>
    <submittedName>
        <fullName evidence="2">Uncharacterized protein</fullName>
    </submittedName>
</protein>